<dbReference type="EMBL" id="RQHV01000066">
    <property type="protein sequence ID" value="TGN06497.1"/>
    <property type="molecule type" value="Genomic_DNA"/>
</dbReference>
<keyword evidence="3" id="KW-1185">Reference proteome</keyword>
<feature type="transmembrane region" description="Helical" evidence="1">
    <location>
        <begin position="6"/>
        <end position="22"/>
    </location>
</feature>
<dbReference type="RefSeq" id="WP_135766017.1">
    <property type="nucleotide sequence ID" value="NZ_RQHV01000066.1"/>
</dbReference>
<evidence type="ECO:0000313" key="2">
    <source>
        <dbReference type="EMBL" id="TGN06497.1"/>
    </source>
</evidence>
<feature type="transmembrane region" description="Helical" evidence="1">
    <location>
        <begin position="249"/>
        <end position="269"/>
    </location>
</feature>
<dbReference type="Proteomes" id="UP000298264">
    <property type="component" value="Unassembled WGS sequence"/>
</dbReference>
<comment type="caution">
    <text evidence="2">The sequence shown here is derived from an EMBL/GenBank/DDBJ whole genome shotgun (WGS) entry which is preliminary data.</text>
</comment>
<accession>A0A4R9LL68</accession>
<gene>
    <name evidence="2" type="ORF">EHS11_19285</name>
</gene>
<evidence type="ECO:0000313" key="3">
    <source>
        <dbReference type="Proteomes" id="UP000298264"/>
    </source>
</evidence>
<keyword evidence="1" id="KW-0812">Transmembrane</keyword>
<name>A0A4R9LL68_9LEPT</name>
<feature type="transmembrane region" description="Helical" evidence="1">
    <location>
        <begin position="175"/>
        <end position="196"/>
    </location>
</feature>
<organism evidence="2 3">
    <name type="scientific">Leptospira ilyithenensis</name>
    <dbReference type="NCBI Taxonomy" id="2484901"/>
    <lineage>
        <taxon>Bacteria</taxon>
        <taxon>Pseudomonadati</taxon>
        <taxon>Spirochaetota</taxon>
        <taxon>Spirochaetia</taxon>
        <taxon>Leptospirales</taxon>
        <taxon>Leptospiraceae</taxon>
        <taxon>Leptospira</taxon>
    </lineage>
</organism>
<proteinExistence type="predicted"/>
<evidence type="ECO:0008006" key="4">
    <source>
        <dbReference type="Google" id="ProtNLM"/>
    </source>
</evidence>
<reference evidence="2" key="1">
    <citation type="journal article" date="2019" name="PLoS Negl. Trop. Dis.">
        <title>Revisiting the worldwide diversity of Leptospira species in the environment.</title>
        <authorList>
            <person name="Vincent A.T."/>
            <person name="Schiettekatte O."/>
            <person name="Bourhy P."/>
            <person name="Veyrier F.J."/>
            <person name="Picardeau M."/>
        </authorList>
    </citation>
    <scope>NUCLEOTIDE SEQUENCE [LARGE SCALE GENOMIC DNA]</scope>
    <source>
        <strain evidence="2">201400974</strain>
    </source>
</reference>
<feature type="transmembrane region" description="Helical" evidence="1">
    <location>
        <begin position="333"/>
        <end position="355"/>
    </location>
</feature>
<dbReference type="OrthoDB" id="321088at2"/>
<feature type="transmembrane region" description="Helical" evidence="1">
    <location>
        <begin position="281"/>
        <end position="300"/>
    </location>
</feature>
<evidence type="ECO:0000256" key="1">
    <source>
        <dbReference type="SAM" id="Phobius"/>
    </source>
</evidence>
<sequence length="428" mass="49442">MNVFIFGFYILSILSYFLILILPAQNRFLFSPVIFCAIFFLIYHLVYKKFRFILTTVRSIPFSYYLILIVYVIIGVYGMYLRLIAEPYGMWDAWAIWNLKAKSITNEFLFGNQVNFSNDYWPHKDYPLGLPLVHSSIAILLGGWSEWISYGIQVLFFIVIGFVFLLYSQSKKLHYVYLMFPLLILAMNSQVLAIVSDLCAEMALSCFLTVIYYSLIHGPETDLENGSYVGTLNYGLVFAAPLIVKNEGIIYVGAILFLYSIVCVLSNRFVGKNEPARIKNLFYLLLPSILIILLLIYWKYKGNQLIPEDFNRGDVRGKLTWELILGKLSFINIYFFTFQFSMMSGIFFIAITLGLFVKRMGFIIVALHMFIILVIYNFLFIISNKDISWHLHTAYVRIHSSLIAPAIFFGWSSIIVLLTSKRKSGLEV</sequence>
<feature type="transmembrane region" description="Helical" evidence="1">
    <location>
        <begin position="362"/>
        <end position="382"/>
    </location>
</feature>
<feature type="transmembrane region" description="Helical" evidence="1">
    <location>
        <begin position="29"/>
        <end position="47"/>
    </location>
</feature>
<keyword evidence="1" id="KW-0472">Membrane</keyword>
<feature type="transmembrane region" description="Helical" evidence="1">
    <location>
        <begin position="402"/>
        <end position="420"/>
    </location>
</feature>
<keyword evidence="1" id="KW-1133">Transmembrane helix</keyword>
<feature type="transmembrane region" description="Helical" evidence="1">
    <location>
        <begin position="62"/>
        <end position="81"/>
    </location>
</feature>
<feature type="transmembrane region" description="Helical" evidence="1">
    <location>
        <begin position="150"/>
        <end position="168"/>
    </location>
</feature>
<protein>
    <recommendedName>
        <fullName evidence="4">Dolichyl-phosphate-mannose--protein mannosyltransferase</fullName>
    </recommendedName>
</protein>
<dbReference type="AlphaFoldDB" id="A0A4R9LL68"/>